<evidence type="ECO:0000313" key="3">
    <source>
        <dbReference type="EMBL" id="KCZ82201.1"/>
    </source>
</evidence>
<keyword evidence="1" id="KW-0863">Zinc-finger</keyword>
<name>A0A059F5H5_9MICR</name>
<accession>A0A059F5H5</accession>
<dbReference type="Proteomes" id="UP000030655">
    <property type="component" value="Unassembled WGS sequence"/>
</dbReference>
<dbReference type="PROSITE" id="PS50966">
    <property type="entry name" value="ZF_SWIM"/>
    <property type="match status" value="1"/>
</dbReference>
<dbReference type="InterPro" id="IPR007527">
    <property type="entry name" value="Znf_SWIM"/>
</dbReference>
<keyword evidence="1" id="KW-0862">Zinc</keyword>
<organism evidence="3 4">
    <name type="scientific">Anncaliia algerae PRA339</name>
    <dbReference type="NCBI Taxonomy" id="1288291"/>
    <lineage>
        <taxon>Eukaryota</taxon>
        <taxon>Fungi</taxon>
        <taxon>Fungi incertae sedis</taxon>
        <taxon>Microsporidia</taxon>
        <taxon>Tubulinosematoidea</taxon>
        <taxon>Tubulinosematidae</taxon>
        <taxon>Anncaliia</taxon>
    </lineage>
</organism>
<feature type="domain" description="SWIM-type" evidence="2">
    <location>
        <begin position="39"/>
        <end position="75"/>
    </location>
</feature>
<reference evidence="3 4" key="2">
    <citation type="submission" date="2014-03" db="EMBL/GenBank/DDBJ databases">
        <title>The Genome Sequence of Anncaliia algerae insect isolate PRA339.</title>
        <authorList>
            <consortium name="The Broad Institute Genome Sequencing Platform"/>
            <consortium name="The Broad Institute Genome Sequencing Center for Infectious Disease"/>
            <person name="Cuomo C."/>
            <person name="Becnel J."/>
            <person name="Sanscrainte N."/>
            <person name="Walker B."/>
            <person name="Young S.K."/>
            <person name="Zeng Q."/>
            <person name="Gargeya S."/>
            <person name="Fitzgerald M."/>
            <person name="Haas B."/>
            <person name="Abouelleil A."/>
            <person name="Alvarado L."/>
            <person name="Arachchi H.M."/>
            <person name="Berlin A.M."/>
            <person name="Chapman S.B."/>
            <person name="Dewar J."/>
            <person name="Goldberg J."/>
            <person name="Griggs A."/>
            <person name="Gujja S."/>
            <person name="Hansen M."/>
            <person name="Howarth C."/>
            <person name="Imamovic A."/>
            <person name="Larimer J."/>
            <person name="McCowan C."/>
            <person name="Murphy C."/>
            <person name="Neiman D."/>
            <person name="Pearson M."/>
            <person name="Priest M."/>
            <person name="Roberts A."/>
            <person name="Saif S."/>
            <person name="Shea T."/>
            <person name="Sisk P."/>
            <person name="Sykes S."/>
            <person name="Wortman J."/>
            <person name="Nusbaum C."/>
            <person name="Birren B."/>
        </authorList>
    </citation>
    <scope>NUCLEOTIDE SEQUENCE [LARGE SCALE GENOMIC DNA]</scope>
    <source>
        <strain evidence="3 4">PRA339</strain>
    </source>
</reference>
<evidence type="ECO:0000256" key="1">
    <source>
        <dbReference type="PROSITE-ProRule" id="PRU00325"/>
    </source>
</evidence>
<dbReference type="AlphaFoldDB" id="A0A059F5H5"/>
<protein>
    <recommendedName>
        <fullName evidence="2">SWIM-type domain-containing protein</fullName>
    </recommendedName>
</protein>
<evidence type="ECO:0000259" key="2">
    <source>
        <dbReference type="PROSITE" id="PS50966"/>
    </source>
</evidence>
<keyword evidence="1" id="KW-0479">Metal-binding</keyword>
<gene>
    <name evidence="3" type="ORF">H312_00224</name>
</gene>
<dbReference type="EMBL" id="KK365131">
    <property type="protein sequence ID" value="KCZ82201.1"/>
    <property type="molecule type" value="Genomic_DNA"/>
</dbReference>
<dbReference type="HOGENOM" id="CLU_2527001_0_0_1"/>
<dbReference type="VEuPathDB" id="MicrosporidiaDB:H312_00224"/>
<dbReference type="GO" id="GO:0008270">
    <property type="term" value="F:zinc ion binding"/>
    <property type="evidence" value="ECO:0007669"/>
    <property type="project" value="UniProtKB-KW"/>
</dbReference>
<dbReference type="OrthoDB" id="2186165at2759"/>
<sequence>MKSFINLCKTLEQIYLICGEKTLEVLNYESYVTSYENIFYFVIDNNKIIEMDGSYYCSCNEEYCFHLICLFYHKNSLSYKDTEL</sequence>
<proteinExistence type="predicted"/>
<evidence type="ECO:0000313" key="4">
    <source>
        <dbReference type="Proteomes" id="UP000030655"/>
    </source>
</evidence>
<reference evidence="4" key="1">
    <citation type="submission" date="2013-02" db="EMBL/GenBank/DDBJ databases">
        <authorList>
            <consortium name="The Broad Institute Genome Sequencing Platform"/>
            <person name="Cuomo C."/>
            <person name="Becnel J."/>
            <person name="Sanscrainte N."/>
            <person name="Walker B."/>
            <person name="Young S.K."/>
            <person name="Zeng Q."/>
            <person name="Gargeya S."/>
            <person name="Fitzgerald M."/>
            <person name="Haas B."/>
            <person name="Abouelleil A."/>
            <person name="Alvarado L."/>
            <person name="Arachchi H.M."/>
            <person name="Berlin A.M."/>
            <person name="Chapman S.B."/>
            <person name="Dewar J."/>
            <person name="Goldberg J."/>
            <person name="Griggs A."/>
            <person name="Gujja S."/>
            <person name="Hansen M."/>
            <person name="Howarth C."/>
            <person name="Imamovic A."/>
            <person name="Larimer J."/>
            <person name="McCowan C."/>
            <person name="Murphy C."/>
            <person name="Neiman D."/>
            <person name="Pearson M."/>
            <person name="Priest M."/>
            <person name="Roberts A."/>
            <person name="Saif S."/>
            <person name="Shea T."/>
            <person name="Sisk P."/>
            <person name="Sykes S."/>
            <person name="Wortman J."/>
            <person name="Nusbaum C."/>
            <person name="Birren B."/>
        </authorList>
    </citation>
    <scope>NUCLEOTIDE SEQUENCE [LARGE SCALE GENOMIC DNA]</scope>
    <source>
        <strain evidence="4">PRA339</strain>
    </source>
</reference>
<keyword evidence="4" id="KW-1185">Reference proteome</keyword>